<evidence type="ECO:0000256" key="1">
    <source>
        <dbReference type="SAM" id="MobiDB-lite"/>
    </source>
</evidence>
<feature type="compositionally biased region" description="Basic and acidic residues" evidence="1">
    <location>
        <begin position="46"/>
        <end position="69"/>
    </location>
</feature>
<evidence type="ECO:0000313" key="3">
    <source>
        <dbReference type="Proteomes" id="UP000177151"/>
    </source>
</evidence>
<sequence length="331" mass="37844">MSINMPTILVKRSDGTSVRMSLDEFKKMKMSNSTQILGSSPAPEPPKAEKAPEASKPEPVRDEIKEKADEIRRKIREDIKKMEAEDMTAEAKKSVQTAPKGNAWGSDDHKSLLDDEFHKEMPVLVREGEHILARTAPVKDVFMNEAEYEAKKNEPKPGMRIEKPRSVFDNRSKFDRNATAKNIRLMEEPSILQNKKPPAPRSIMPSPRPLAPKPVIQDVKPPKVEKQTMGPVDELLKFTLDDFRRLGRNTEESAVKLREKFKYLESDSFLMFMDGVEAWYNSPLYRQYQEVISKSLMNRMSVADILSGVSAKTDLKLEEFKAILKLNQSFY</sequence>
<comment type="caution">
    <text evidence="2">The sequence shown here is derived from an EMBL/GenBank/DDBJ whole genome shotgun (WGS) entry which is preliminary data.</text>
</comment>
<gene>
    <name evidence="2" type="ORF">A2206_02400</name>
</gene>
<feature type="region of interest" description="Disordered" evidence="1">
    <location>
        <begin position="26"/>
        <end position="69"/>
    </location>
</feature>
<protein>
    <submittedName>
        <fullName evidence="2">Uncharacterized protein</fullName>
    </submittedName>
</protein>
<dbReference type="Proteomes" id="UP000177151">
    <property type="component" value="Unassembled WGS sequence"/>
</dbReference>
<evidence type="ECO:0000313" key="2">
    <source>
        <dbReference type="EMBL" id="OGH87714.1"/>
    </source>
</evidence>
<dbReference type="EMBL" id="MFQP01000014">
    <property type="protein sequence ID" value="OGH87714.1"/>
    <property type="molecule type" value="Genomic_DNA"/>
</dbReference>
<accession>A0A1F6NVP9</accession>
<proteinExistence type="predicted"/>
<reference evidence="2 3" key="1">
    <citation type="journal article" date="2016" name="Nat. Commun.">
        <title>Thousands of microbial genomes shed light on interconnected biogeochemical processes in an aquifer system.</title>
        <authorList>
            <person name="Anantharaman K."/>
            <person name="Brown C.T."/>
            <person name="Hug L.A."/>
            <person name="Sharon I."/>
            <person name="Castelle C.J."/>
            <person name="Probst A.J."/>
            <person name="Thomas B.C."/>
            <person name="Singh A."/>
            <person name="Wilkins M.J."/>
            <person name="Karaoz U."/>
            <person name="Brodie E.L."/>
            <person name="Williams K.H."/>
            <person name="Hubbard S.S."/>
            <person name="Banfield J.F."/>
        </authorList>
    </citation>
    <scope>NUCLEOTIDE SEQUENCE [LARGE SCALE GENOMIC DNA]</scope>
</reference>
<feature type="region of interest" description="Disordered" evidence="1">
    <location>
        <begin position="82"/>
        <end position="109"/>
    </location>
</feature>
<organism evidence="2 3">
    <name type="scientific">Candidatus Magasanikbacteria bacterium RIFOXYA1_FULL_40_8</name>
    <dbReference type="NCBI Taxonomy" id="1798694"/>
    <lineage>
        <taxon>Bacteria</taxon>
        <taxon>Candidatus Magasanikiibacteriota</taxon>
    </lineage>
</organism>
<dbReference type="AlphaFoldDB" id="A0A1F6NVP9"/>
<feature type="region of interest" description="Disordered" evidence="1">
    <location>
        <begin position="193"/>
        <end position="216"/>
    </location>
</feature>
<name>A0A1F6NVP9_9BACT</name>
<feature type="compositionally biased region" description="Basic and acidic residues" evidence="1">
    <location>
        <begin position="82"/>
        <end position="93"/>
    </location>
</feature>